<dbReference type="AlphaFoldDB" id="A0A8X7T4E9"/>
<organism evidence="1 2">
    <name type="scientific">Tilletia walkeri</name>
    <dbReference type="NCBI Taxonomy" id="117179"/>
    <lineage>
        <taxon>Eukaryota</taxon>
        <taxon>Fungi</taxon>
        <taxon>Dikarya</taxon>
        <taxon>Basidiomycota</taxon>
        <taxon>Ustilaginomycotina</taxon>
        <taxon>Exobasidiomycetes</taxon>
        <taxon>Tilletiales</taxon>
        <taxon>Tilletiaceae</taxon>
        <taxon>Tilletia</taxon>
    </lineage>
</organism>
<reference evidence="1" key="1">
    <citation type="submission" date="2016-04" db="EMBL/GenBank/DDBJ databases">
        <authorList>
            <person name="Nguyen H.D."/>
            <person name="Samba Siva P."/>
            <person name="Cullis J."/>
            <person name="Levesque C.A."/>
            <person name="Hambleton S."/>
        </authorList>
    </citation>
    <scope>NUCLEOTIDE SEQUENCE</scope>
    <source>
        <strain evidence="1">DAOMC 236422</strain>
    </source>
</reference>
<protein>
    <submittedName>
        <fullName evidence="1">Uncharacterized protein</fullName>
    </submittedName>
</protein>
<evidence type="ECO:0000313" key="1">
    <source>
        <dbReference type="EMBL" id="KAE8268482.1"/>
    </source>
</evidence>
<sequence>MEVRWNSTLAQLAGLQRLEVVLRHLFETPAYKNNAWAEPVWLAMRDIIKILTIFKDVSDHLQGRKLPTLRCAAEGFVLITKGLEELNVSRTLTSWGSEVLGLFQTRLREYREHPIDASVDSGAVGDYSGSFYEGVCHRS</sequence>
<reference evidence="1" key="2">
    <citation type="journal article" date="2019" name="IMA Fungus">
        <title>Genome sequencing and comparison of five Tilletia species to identify candidate genes for the detection of regulated species infecting wheat.</title>
        <authorList>
            <person name="Nguyen H.D.T."/>
            <person name="Sultana T."/>
            <person name="Kesanakurti P."/>
            <person name="Hambleton S."/>
        </authorList>
    </citation>
    <scope>NUCLEOTIDE SEQUENCE</scope>
    <source>
        <strain evidence="1">DAOMC 236422</strain>
    </source>
</reference>
<comment type="caution">
    <text evidence="1">The sequence shown here is derived from an EMBL/GenBank/DDBJ whole genome shotgun (WGS) entry which is preliminary data.</text>
</comment>
<dbReference type="Proteomes" id="UP000078113">
    <property type="component" value="Unassembled WGS sequence"/>
</dbReference>
<accession>A0A8X7T4E9</accession>
<gene>
    <name evidence="1" type="ORF">A4X09_0g3859</name>
</gene>
<keyword evidence="2" id="KW-1185">Reference proteome</keyword>
<evidence type="ECO:0000313" key="2">
    <source>
        <dbReference type="Proteomes" id="UP000078113"/>
    </source>
</evidence>
<dbReference type="EMBL" id="LWDG02000149">
    <property type="protein sequence ID" value="KAE8268482.1"/>
    <property type="molecule type" value="Genomic_DNA"/>
</dbReference>
<proteinExistence type="predicted"/>
<name>A0A8X7T4E9_9BASI</name>